<protein>
    <submittedName>
        <fullName evidence="1">Uncharacterized protein</fullName>
    </submittedName>
</protein>
<dbReference type="EMBL" id="HBGW01018714">
    <property type="protein sequence ID" value="CAD9528111.1"/>
    <property type="molecule type" value="Transcribed_RNA"/>
</dbReference>
<sequence length="362" mass="39526">MAAWSGEVVTAGGSAVSVAVDVPPVAVDMPPIAVRAVRLLVAEQLKVHSDQVVLLHVGRELADGAFVQRDAQSARHLSSQPMSVVVKPCRANASEYESHLLRDQGSFVDCGEVRFPPPKGLAINMMPFIIGQCRSLPAACQTYWPLIAQCPGKIGEVGYLTVQEGPALRGEWQCRPGLRAESRLLGEKCIARRRRIAQLTFMYGRPLPPEGIYMASSTAGYCNVWAAQVSEHLLGASGDLGHVRDILGDGIGVEANRLIWLTDMTPHEFVPSPADKFHQFFRVVTSGIDVWNAKYSTMNPLGVRPPPHVAIIHEDEPVSLDPPPRPGLTTAPVDIGQALRSPWIALQTRVLAYMWGPRRFLE</sequence>
<proteinExistence type="predicted"/>
<evidence type="ECO:0000313" key="1">
    <source>
        <dbReference type="EMBL" id="CAD9528111.1"/>
    </source>
</evidence>
<organism evidence="1">
    <name type="scientific">Zooxanthella nutricula</name>
    <dbReference type="NCBI Taxonomy" id="1333877"/>
    <lineage>
        <taxon>Eukaryota</taxon>
        <taxon>Sar</taxon>
        <taxon>Alveolata</taxon>
        <taxon>Dinophyceae</taxon>
        <taxon>Peridiniales</taxon>
        <taxon>Peridiniales incertae sedis</taxon>
        <taxon>Zooxanthella</taxon>
    </lineage>
</organism>
<accession>A0A6U6J827</accession>
<reference evidence="1" key="1">
    <citation type="submission" date="2021-01" db="EMBL/GenBank/DDBJ databases">
        <authorList>
            <person name="Corre E."/>
            <person name="Pelletier E."/>
            <person name="Niang G."/>
            <person name="Scheremetjew M."/>
            <person name="Finn R."/>
            <person name="Kale V."/>
            <person name="Holt S."/>
            <person name="Cochrane G."/>
            <person name="Meng A."/>
            <person name="Brown T."/>
            <person name="Cohen L."/>
        </authorList>
    </citation>
    <scope>NUCLEOTIDE SEQUENCE</scope>
    <source>
        <strain evidence="1">RCC3387</strain>
    </source>
</reference>
<gene>
    <name evidence="1" type="ORF">BRAN1462_LOCUS11784</name>
</gene>
<name>A0A6U6J827_9DINO</name>
<dbReference type="AlphaFoldDB" id="A0A6U6J827"/>